<dbReference type="Proteomes" id="UP000515733">
    <property type="component" value="Chromosome"/>
</dbReference>
<feature type="domain" description="Filamentous haemagglutinin FhaB/tRNA nuclease CdiA-like TPS" evidence="6">
    <location>
        <begin position="35"/>
        <end position="146"/>
    </location>
</feature>
<gene>
    <name evidence="7" type="ORF">DENOEST_2208</name>
</gene>
<organism evidence="7 8">
    <name type="scientific">Denitratisoma oestradiolicum</name>
    <dbReference type="NCBI Taxonomy" id="311182"/>
    <lineage>
        <taxon>Bacteria</taxon>
        <taxon>Pseudomonadati</taxon>
        <taxon>Pseudomonadota</taxon>
        <taxon>Betaproteobacteria</taxon>
        <taxon>Nitrosomonadales</taxon>
        <taxon>Sterolibacteriaceae</taxon>
        <taxon>Denitratisoma</taxon>
    </lineage>
</organism>
<comment type="subcellular location">
    <subcellularLocation>
        <location evidence="1">Secreted</location>
    </subcellularLocation>
</comment>
<feature type="compositionally biased region" description="Polar residues" evidence="4">
    <location>
        <begin position="2435"/>
        <end position="2446"/>
    </location>
</feature>
<dbReference type="InterPro" id="IPR050909">
    <property type="entry name" value="Bact_Autotransporter_VF"/>
</dbReference>
<dbReference type="InterPro" id="IPR012334">
    <property type="entry name" value="Pectin_lyas_fold"/>
</dbReference>
<dbReference type="SUPFAM" id="SSF51126">
    <property type="entry name" value="Pectin lyase-like"/>
    <property type="match status" value="1"/>
</dbReference>
<evidence type="ECO:0000256" key="3">
    <source>
        <dbReference type="ARBA" id="ARBA00022729"/>
    </source>
</evidence>
<keyword evidence="2" id="KW-0964">Secreted</keyword>
<feature type="compositionally biased region" description="Polar residues" evidence="4">
    <location>
        <begin position="2392"/>
        <end position="2408"/>
    </location>
</feature>
<feature type="compositionally biased region" description="Gly residues" evidence="4">
    <location>
        <begin position="2411"/>
        <end position="2429"/>
    </location>
</feature>
<dbReference type="KEGG" id="doe:DENOEST_2208"/>
<dbReference type="SMART" id="SM00912">
    <property type="entry name" value="Haemagg_act"/>
    <property type="match status" value="1"/>
</dbReference>
<dbReference type="PANTHER" id="PTHR12338:SF8">
    <property type="entry name" value="HEME_HEMOPEXIN-BINDING PROTEIN"/>
    <property type="match status" value="1"/>
</dbReference>
<dbReference type="Pfam" id="PF05860">
    <property type="entry name" value="TPS"/>
    <property type="match status" value="1"/>
</dbReference>
<evidence type="ECO:0000313" key="8">
    <source>
        <dbReference type="Proteomes" id="UP000515733"/>
    </source>
</evidence>
<feature type="chain" id="PRO_5027789245" description="Filamentous haemagglutinin FhaB/tRNA nuclease CdiA-like TPS domain-containing protein" evidence="5">
    <location>
        <begin position="38"/>
        <end position="2482"/>
    </location>
</feature>
<dbReference type="GO" id="GO:0005576">
    <property type="term" value="C:extracellular region"/>
    <property type="evidence" value="ECO:0007669"/>
    <property type="project" value="UniProtKB-SubCell"/>
</dbReference>
<accession>A0A6S6Y230</accession>
<dbReference type="NCBIfam" id="TIGR01901">
    <property type="entry name" value="adhes_NPXG"/>
    <property type="match status" value="1"/>
</dbReference>
<evidence type="ECO:0000256" key="2">
    <source>
        <dbReference type="ARBA" id="ARBA00022525"/>
    </source>
</evidence>
<evidence type="ECO:0000313" key="7">
    <source>
        <dbReference type="EMBL" id="CAB1369373.1"/>
    </source>
</evidence>
<protein>
    <recommendedName>
        <fullName evidence="6">Filamentous haemagglutinin FhaB/tRNA nuclease CdiA-like TPS domain-containing protein</fullName>
    </recommendedName>
</protein>
<evidence type="ECO:0000256" key="5">
    <source>
        <dbReference type="SAM" id="SignalP"/>
    </source>
</evidence>
<dbReference type="InterPro" id="IPR011050">
    <property type="entry name" value="Pectin_lyase_fold/virulence"/>
</dbReference>
<evidence type="ECO:0000259" key="6">
    <source>
        <dbReference type="SMART" id="SM00912"/>
    </source>
</evidence>
<feature type="signal peptide" evidence="5">
    <location>
        <begin position="1"/>
        <end position="37"/>
    </location>
</feature>
<name>A0A6S6Y230_9PROT</name>
<keyword evidence="3 5" id="KW-0732">Signal</keyword>
<dbReference type="RefSeq" id="WP_183148234.1">
    <property type="nucleotide sequence ID" value="NZ_LR778301.1"/>
</dbReference>
<feature type="region of interest" description="Disordered" evidence="4">
    <location>
        <begin position="2392"/>
        <end position="2482"/>
    </location>
</feature>
<sequence length="2482" mass="240925">MKARSARNQTATLRDSLRPRLMALAVASCFATAPAWSMPSGPQVVAGSASFSQSGNTLSITNVPGTIINWQSFSVSPLETTRFLQQNNLSAILNRVTGPDASQILGALQSNGRVYLINPNGIAFGPGARVDTQGLIASTLNISDKDFLAGKLNFEAGAVAGGIRNEGVLQTPRGGSIYLVASDIENAGIIHSPGGEVILAAGGSVQLVEAGHPDIQVVVSAPENKAVNLGQIVTEAGRTSLFGAVLQQKGRVSADAVETDEFGRIVFRASKRLELDSGSSTSADGLNRGGEVIMQGGDALIAKGTISTQASAPDGKGGFVDTSARWLDINQAKVNVGKGGTWLIDPYDIEIVAAVAQYGGLESYGGATVNYGGDSLTQILASTIVGQLDGGANVVIDTAYAPGGGTNAGSDAGNITVSSAIASVPTGSNQYLTLKANNNIVVNADITSTGNPLAINLIADQDSNGAGSITVAGSVSLVANNANVTFSAAQGIAIGANAKVSTVNIADSGGGQSDLSLTANAYGGTTGDFLLNSGARLLTGRDALVKGSNITIAGQIERRSGYVGQSAANLLADQDVLLTGAIRDYSEQGMDVALNSRVQDGATGAIKVSGVGSAIKTYGGDIKMVGGSSGTGAAVGHGGVLLDGVYISGATLDSGGGNITLKGTGTAGTSEANGVFVDGSSLSSAGGTVSITGTGGAGTTFNDGVDISTSSSITTTTGGISVFGTSGAGSGVSNHGVNINNTTTLSTGNGAISIVGYGAGVGGQSAGIQVGVGSMVTSSGTGAVSLAGYGGSSNSSPGINIMSSSTVRGTNGNLTVSGYASNTGSGGMDGVRIQNGVGAETFVGSLGTGTVTILGVGGSGGGGGVDVYTTNSYGDIKISSASVAASISIDGTSNSGSAGVSISIGDHAASGVLSSAGAPISLGGTSSTGNGLFLDNNYGGAAWILGGSNAGDLTLKAGSGSGDAISIDTNITVSGAAASKIILEPMSTSTNVSLGLGASGGFALSDIELADISGFGTWRIGTSNGSNGLNLAGDVNAGTAKLHLKAGSGGVTQTQDKIITAGGLAVSSLGNVVLNNFSGGGSGHAVTTLAAEVGDNSNQENHFYFTAANGLTVGEVDTLTAANGYGGISIAIGAGNYTAGTDDGVIMLKTLGTSAPPIAQTANGLLSGRAVYLSATGTGGTITLTEANPTGIVAATAYGGIAYSSANDIFLTTIDTFGNGITSTNGGAITLSSGGNIVQDAGYGGLTTTGNVSLAAVGSVIDISNAINAFSGDLYAVASGVATGGVKVKNTAAITVNSAVRAYGGGVWLDNGANSVSLGASGVVQGIGDGVAVLADSVSLGGASALIKAGAGDVMLMTDNLSIGSGTVESTAGGVHILPRSSGKEIEINTGACTAGRLCLQSADIDSASIVAGELAMGYDNTGNASPFPSVTLPASGSIYINDAINRGAGDLYLMSGGIISQLGAAPGAITADALGARGTSVSLWHSTGNLVNTFLAESTGGSITMLNGQALTVGTVTPFGDVTPIGGVHAYGGGITVQTSTGNLIVNAPISIQGTNGGMLNLVAGNGTTTIGAALTTSGSTLDGGISISGSGGVNINSSVTADGAEGYVSVSSSAGNIQVTAPVYASGTTGYASLVASSGAITVNGTSGRVAGDTTVTLNAGAGSINLSSTSGSGVIHGVTGVSLTATGATSDIIANPSSSLVLADTTTGNISFLAGRDIKLGTNANGSYADIFASTSGTVTLDAVRDILVDNFTYVWSGSGNVTLAAGRDLTIRSSVNSTPSWVWVNGSSNLYLTATTGSISVPAVGSGEFGGHVSTGAGGTLYATAATGISLTNSSNAVSKFSADNGSGNIVLNNTASPLTVMQITNDSGNVTIDNTGEVVIADTSCDCYDDIYAPLGSVSITAHSPLTLNALATIYGGTGVALTAGNDGLLTLASTSGITSGGSVVLTGGTVSNSASIENTSSNPLTPTITQTAAPTAPTLAQCTADPTISGCSTVLPSLTTCTTAPTTAGCSAVLPTLASCEATPTLAGCSAVLPSLATCTTAPTTAGCTAVLPTVESCATTPTLAGCTAVLPTVESCTTTPTLAGCTAVLPTLASCTTTPTLAGCTAVLPTVESCTTTPTLAGCTAVLPTVESCTTTPTLAGCTAVLPTLASCATTPTLAGCTAVLPTVESCTTTPTLAGCTAVLPTLASCTTTPTLAGCTAVLPTVASCTTTPTLAGCSAVLPTLASCAATPTLAGCSAVLPSLAICTTAPTTAGCSAVLPTVDSCVTNPTLAGCSAVLPTLASCATTPTLAGCSVVLPSLDTCTTAPTTAGCSAVLPSLASCTANASLPGCSVVLPSSDQSTAEQLACLTSASGCSGGSSTDGGTSSDDTVKTVVNQIEQAEQTITKETNISSTQPQQLASTSGGGGGAPLGTSNGGGGGEKSSTSKADSSGEGQPSGQKKEEDKDDKDKKKSEQTGGASGKKQESSNAKTYCN</sequence>
<feature type="compositionally biased region" description="Basic and acidic residues" evidence="4">
    <location>
        <begin position="2447"/>
        <end position="2462"/>
    </location>
</feature>
<dbReference type="PANTHER" id="PTHR12338">
    <property type="entry name" value="AUTOTRANSPORTER"/>
    <property type="match status" value="1"/>
</dbReference>
<dbReference type="EMBL" id="LR778301">
    <property type="protein sequence ID" value="CAB1369373.1"/>
    <property type="molecule type" value="Genomic_DNA"/>
</dbReference>
<proteinExistence type="predicted"/>
<reference evidence="7 8" key="1">
    <citation type="submission" date="2020-03" db="EMBL/GenBank/DDBJ databases">
        <authorList>
            <consortium name="Genoscope - CEA"/>
            <person name="William W."/>
        </authorList>
    </citation>
    <scope>NUCLEOTIDE SEQUENCE [LARGE SCALE GENOMIC DNA]</scope>
    <source>
        <strain evidence="8">DSM 16959</strain>
    </source>
</reference>
<evidence type="ECO:0000256" key="4">
    <source>
        <dbReference type="SAM" id="MobiDB-lite"/>
    </source>
</evidence>
<dbReference type="InterPro" id="IPR008638">
    <property type="entry name" value="FhaB/CdiA-like_TPS"/>
</dbReference>
<keyword evidence="8" id="KW-1185">Reference proteome</keyword>
<dbReference type="Gene3D" id="2.160.20.10">
    <property type="entry name" value="Single-stranded right-handed beta-helix, Pectin lyase-like"/>
    <property type="match status" value="1"/>
</dbReference>
<evidence type="ECO:0000256" key="1">
    <source>
        <dbReference type="ARBA" id="ARBA00004613"/>
    </source>
</evidence>